<feature type="domain" description="GYF" evidence="2">
    <location>
        <begin position="326"/>
        <end position="382"/>
    </location>
</feature>
<feature type="compositionally biased region" description="Polar residues" evidence="1">
    <location>
        <begin position="299"/>
        <end position="313"/>
    </location>
</feature>
<feature type="region of interest" description="Disordered" evidence="1">
    <location>
        <begin position="1"/>
        <end position="40"/>
    </location>
</feature>
<feature type="compositionally biased region" description="Basic residues" evidence="1">
    <location>
        <begin position="1141"/>
        <end position="1150"/>
    </location>
</feature>
<organism evidence="3 4">
    <name type="scientific">Dendrothele bispora (strain CBS 962.96)</name>
    <dbReference type="NCBI Taxonomy" id="1314807"/>
    <lineage>
        <taxon>Eukaryota</taxon>
        <taxon>Fungi</taxon>
        <taxon>Dikarya</taxon>
        <taxon>Basidiomycota</taxon>
        <taxon>Agaricomycotina</taxon>
        <taxon>Agaricomycetes</taxon>
        <taxon>Agaricomycetidae</taxon>
        <taxon>Agaricales</taxon>
        <taxon>Agaricales incertae sedis</taxon>
        <taxon>Dendrothele</taxon>
    </lineage>
</organism>
<feature type="region of interest" description="Disordered" evidence="1">
    <location>
        <begin position="165"/>
        <end position="279"/>
    </location>
</feature>
<dbReference type="SUPFAM" id="SSF55277">
    <property type="entry name" value="GYF domain"/>
    <property type="match status" value="1"/>
</dbReference>
<dbReference type="InterPro" id="IPR003169">
    <property type="entry name" value="GYF"/>
</dbReference>
<dbReference type="InterPro" id="IPR051640">
    <property type="entry name" value="GRB10-interact_GYF"/>
</dbReference>
<dbReference type="SMART" id="SM00444">
    <property type="entry name" value="GYF"/>
    <property type="match status" value="1"/>
</dbReference>
<dbReference type="PANTHER" id="PTHR14445">
    <property type="entry name" value="GRB10 INTERACTING GYF PROTEIN"/>
    <property type="match status" value="1"/>
</dbReference>
<dbReference type="EMBL" id="ML179301">
    <property type="protein sequence ID" value="THU91657.1"/>
    <property type="molecule type" value="Genomic_DNA"/>
</dbReference>
<feature type="compositionally biased region" description="Polar residues" evidence="1">
    <location>
        <begin position="676"/>
        <end position="694"/>
    </location>
</feature>
<name>A0A4S8LQJ3_DENBC</name>
<feature type="compositionally biased region" description="Polar residues" evidence="1">
    <location>
        <begin position="430"/>
        <end position="451"/>
    </location>
</feature>
<feature type="compositionally biased region" description="Polar residues" evidence="1">
    <location>
        <begin position="991"/>
        <end position="1006"/>
    </location>
</feature>
<evidence type="ECO:0000313" key="3">
    <source>
        <dbReference type="EMBL" id="THU91657.1"/>
    </source>
</evidence>
<feature type="region of interest" description="Disordered" evidence="1">
    <location>
        <begin position="739"/>
        <end position="966"/>
    </location>
</feature>
<sequence>MSTTTMHFGPEWMRPKHQVSKPSPPSPPPTAGAPVSNASTYSALVTPVQSAALEQRDEAHPFRYSKEEMLRIYKEGGGRGGLGLEVERWEGVVREVEMEPIGLREMGEAEKKLFTSPLNSDLRRRQSNDYLHLNTQNLERPRLNHANSGSATGSPLRERYGNLMTRRRDSTDQAPALAPRKLSLTGQAPLLSPRDTALPSPRGRVGFDGILNGGDSWTARRRASEGLGKAPGAPRDSGGEDGRNADIKEEEEENSGSGGLKVDPQAQSDPGEVAKSNGAMTQQPENIETGMAQLSVEATGNQSMSNSPGSNSAALGPPPGISDLASVEWSYLDPQGQVQGPFRADVMQKWHDDGYFTPELLMKRTTLDNEWVSVGDLMHRTGGGKIFLAPPTPSLPPGLLRRTDSPQAYALPPDQASFNGPFQPAPIRSLRSSTLDTYFGTGSNPSDSPASSLGARFSNGSPDPSAFGGRAAQYSTGEMGERFGGFPMNESPARRSTFGDGFDSRPQNFGNNFNVNGTYASNAGPWPTSNLNMGPAFDNINVGRGSADFQSYSPHLGSGTGTGTTNAAYVDALGNNAYRDYGGYAAGGVQPALAQAFNNRNVGGMAFGDTVQQQYSSSSFPPQQQFSSIPDTFDQQSARASAQAVLNMQETPVSSPWGAVESSVPKPPGPFDAVHPTSSNTTVHHNATPPQAWSNTSQLYKQPIPANDVLSSQAITDLPREKIVSDVLDVDQLAGSSAETPFVIEPKTEVESSPNQDIVPAPEPAPEPAPAVPAPPATKTKGKFVLQSAPVPPPEIPVSQPTLSPSPPAVTTPSKAPWANDDSKKAATSLREIQDAEAKRAEARKAAEREKEKVTRAAATTAAAEDVQPFVTSWGLPTSQAGKVSAAPQPKESAASGSAPPVTPPVWTQAAKSPATKKTMKEIQEEEEKRKKLAVKETAAAMAARRGYAESTTKAAPTPTPSQNNAWTTVGPSGKAVLAALPARPQPIAPSVSTSSVPRVNGNTAPRPTPAVVSVSKPAAAAPKVEDFPIAPSQDFLKWLNDNLKGLNNSVNFEEIMSMLLSFPLDPDASTVEIISDLIYANSTTLDGRRFASEFVSRRKADASSRSKAGAGAGKPVSIADVVKAQPKPQAQSEWGGFKVVNKKKKGGRS</sequence>
<dbReference type="PROSITE" id="PS50829">
    <property type="entry name" value="GYF"/>
    <property type="match status" value="1"/>
</dbReference>
<feature type="compositionally biased region" description="Pro residues" evidence="1">
    <location>
        <begin position="22"/>
        <end position="31"/>
    </location>
</feature>
<dbReference type="Pfam" id="PF02213">
    <property type="entry name" value="GYF"/>
    <property type="match status" value="1"/>
</dbReference>
<feature type="region of interest" description="Disordered" evidence="1">
    <location>
        <begin position="989"/>
        <end position="1012"/>
    </location>
</feature>
<evidence type="ECO:0000256" key="1">
    <source>
        <dbReference type="SAM" id="MobiDB-lite"/>
    </source>
</evidence>
<evidence type="ECO:0000313" key="4">
    <source>
        <dbReference type="Proteomes" id="UP000297245"/>
    </source>
</evidence>
<gene>
    <name evidence="3" type="ORF">K435DRAFT_759033</name>
</gene>
<protein>
    <recommendedName>
        <fullName evidence="2">GYF domain-containing protein</fullName>
    </recommendedName>
</protein>
<proteinExistence type="predicted"/>
<feature type="compositionally biased region" description="Basic and acidic residues" evidence="1">
    <location>
        <begin position="237"/>
        <end position="247"/>
    </location>
</feature>
<feature type="compositionally biased region" description="Basic and acidic residues" evidence="1">
    <location>
        <begin position="919"/>
        <end position="930"/>
    </location>
</feature>
<evidence type="ECO:0000259" key="2">
    <source>
        <dbReference type="PROSITE" id="PS50829"/>
    </source>
</evidence>
<dbReference type="PANTHER" id="PTHR14445:SF36">
    <property type="entry name" value="FI03272P-RELATED"/>
    <property type="match status" value="1"/>
</dbReference>
<keyword evidence="4" id="KW-1185">Reference proteome</keyword>
<dbReference type="InterPro" id="IPR035445">
    <property type="entry name" value="GYF-like_dom_sf"/>
</dbReference>
<dbReference type="AlphaFoldDB" id="A0A4S8LQJ3"/>
<feature type="region of interest" description="Disordered" evidence="1">
    <location>
        <begin position="404"/>
        <end position="471"/>
    </location>
</feature>
<dbReference type="OrthoDB" id="6415790at2759"/>
<dbReference type="Gene3D" id="3.30.1490.40">
    <property type="match status" value="1"/>
</dbReference>
<feature type="compositionally biased region" description="Pro residues" evidence="1">
    <location>
        <begin position="761"/>
        <end position="776"/>
    </location>
</feature>
<dbReference type="GO" id="GO:0005829">
    <property type="term" value="C:cytosol"/>
    <property type="evidence" value="ECO:0007669"/>
    <property type="project" value="TreeGrafter"/>
</dbReference>
<feature type="region of interest" description="Disordered" evidence="1">
    <location>
        <begin position="614"/>
        <end position="694"/>
    </location>
</feature>
<dbReference type="Proteomes" id="UP000297245">
    <property type="component" value="Unassembled WGS sequence"/>
</dbReference>
<feature type="compositionally biased region" description="Polar residues" evidence="1">
    <location>
        <begin position="629"/>
        <end position="654"/>
    </location>
</feature>
<feature type="region of interest" description="Disordered" evidence="1">
    <location>
        <begin position="1125"/>
        <end position="1150"/>
    </location>
</feature>
<feature type="region of interest" description="Disordered" evidence="1">
    <location>
        <begin position="299"/>
        <end position="319"/>
    </location>
</feature>
<feature type="compositionally biased region" description="Basic and acidic residues" evidence="1">
    <location>
        <begin position="832"/>
        <end position="855"/>
    </location>
</feature>
<accession>A0A4S8LQJ3</accession>
<feature type="compositionally biased region" description="Low complexity" evidence="1">
    <location>
        <begin position="614"/>
        <end position="628"/>
    </location>
</feature>
<reference evidence="3 4" key="1">
    <citation type="journal article" date="2019" name="Nat. Ecol. Evol.">
        <title>Megaphylogeny resolves global patterns of mushroom evolution.</title>
        <authorList>
            <person name="Varga T."/>
            <person name="Krizsan K."/>
            <person name="Foldi C."/>
            <person name="Dima B."/>
            <person name="Sanchez-Garcia M."/>
            <person name="Sanchez-Ramirez S."/>
            <person name="Szollosi G.J."/>
            <person name="Szarkandi J.G."/>
            <person name="Papp V."/>
            <person name="Albert L."/>
            <person name="Andreopoulos W."/>
            <person name="Angelini C."/>
            <person name="Antonin V."/>
            <person name="Barry K.W."/>
            <person name="Bougher N.L."/>
            <person name="Buchanan P."/>
            <person name="Buyck B."/>
            <person name="Bense V."/>
            <person name="Catcheside P."/>
            <person name="Chovatia M."/>
            <person name="Cooper J."/>
            <person name="Damon W."/>
            <person name="Desjardin D."/>
            <person name="Finy P."/>
            <person name="Geml J."/>
            <person name="Haridas S."/>
            <person name="Hughes K."/>
            <person name="Justo A."/>
            <person name="Karasinski D."/>
            <person name="Kautmanova I."/>
            <person name="Kiss B."/>
            <person name="Kocsube S."/>
            <person name="Kotiranta H."/>
            <person name="LaButti K.M."/>
            <person name="Lechner B.E."/>
            <person name="Liimatainen K."/>
            <person name="Lipzen A."/>
            <person name="Lukacs Z."/>
            <person name="Mihaltcheva S."/>
            <person name="Morgado L.N."/>
            <person name="Niskanen T."/>
            <person name="Noordeloos M.E."/>
            <person name="Ohm R.A."/>
            <person name="Ortiz-Santana B."/>
            <person name="Ovrebo C."/>
            <person name="Racz N."/>
            <person name="Riley R."/>
            <person name="Savchenko A."/>
            <person name="Shiryaev A."/>
            <person name="Soop K."/>
            <person name="Spirin V."/>
            <person name="Szebenyi C."/>
            <person name="Tomsovsky M."/>
            <person name="Tulloss R.E."/>
            <person name="Uehling J."/>
            <person name="Grigoriev I.V."/>
            <person name="Vagvolgyi C."/>
            <person name="Papp T."/>
            <person name="Martin F.M."/>
            <person name="Miettinen O."/>
            <person name="Hibbett D.S."/>
            <person name="Nagy L.G."/>
        </authorList>
    </citation>
    <scope>NUCLEOTIDE SEQUENCE [LARGE SCALE GENOMIC DNA]</scope>
    <source>
        <strain evidence="3 4">CBS 962.96</strain>
    </source>
</reference>
<dbReference type="CDD" id="cd00072">
    <property type="entry name" value="GYF"/>
    <property type="match status" value="1"/>
</dbReference>